<comment type="caution">
    <text evidence="1">The sequence shown here is derived from an EMBL/GenBank/DDBJ whole genome shotgun (WGS) entry which is preliminary data.</text>
</comment>
<sequence length="285" mass="32119">MELIEFTHPTSGFDALQRLCQLCPSLSECTLILYIDLMEPVPDLAPYREWRYLRKLNLLFTGCLEGAYDSEIRRTFAAVTTPALTHLSVGVSYTHHAGEHDADCIAATENDVPFHILIERSHCELLSLDLHILLPPTFSKTLHLLPGLNLLTIRRLTLRNIPHSEDMAGTKQFNNAIQALTPSRDRVVCPKLEQIQFMDFFPRHAVSLLALVDARIPHTDLKKLSAAFGTLSQADIAVLESAQQQARARELGVRIEWEFTRDPGELPCFQPGQSRTPVHSEFFIA</sequence>
<keyword evidence="2" id="KW-1185">Reference proteome</keyword>
<organism evidence="1 2">
    <name type="scientific">Marasmius crinis-equi</name>
    <dbReference type="NCBI Taxonomy" id="585013"/>
    <lineage>
        <taxon>Eukaryota</taxon>
        <taxon>Fungi</taxon>
        <taxon>Dikarya</taxon>
        <taxon>Basidiomycota</taxon>
        <taxon>Agaricomycotina</taxon>
        <taxon>Agaricomycetes</taxon>
        <taxon>Agaricomycetidae</taxon>
        <taxon>Agaricales</taxon>
        <taxon>Marasmiineae</taxon>
        <taxon>Marasmiaceae</taxon>
        <taxon>Marasmius</taxon>
    </lineage>
</organism>
<name>A0ABR3FT78_9AGAR</name>
<protein>
    <recommendedName>
        <fullName evidence="3">F-box domain-containing protein</fullName>
    </recommendedName>
</protein>
<proteinExistence type="predicted"/>
<evidence type="ECO:0008006" key="3">
    <source>
        <dbReference type="Google" id="ProtNLM"/>
    </source>
</evidence>
<dbReference type="Proteomes" id="UP001465976">
    <property type="component" value="Unassembled WGS sequence"/>
</dbReference>
<accession>A0ABR3FT78</accession>
<evidence type="ECO:0000313" key="1">
    <source>
        <dbReference type="EMBL" id="KAL0578670.1"/>
    </source>
</evidence>
<reference evidence="1 2" key="1">
    <citation type="submission" date="2024-02" db="EMBL/GenBank/DDBJ databases">
        <title>A draft genome for the cacao thread blight pathogen Marasmius crinis-equi.</title>
        <authorList>
            <person name="Cohen S.P."/>
            <person name="Baruah I.K."/>
            <person name="Amoako-Attah I."/>
            <person name="Bukari Y."/>
            <person name="Meinhardt L.W."/>
            <person name="Bailey B.A."/>
        </authorList>
    </citation>
    <scope>NUCLEOTIDE SEQUENCE [LARGE SCALE GENOMIC DNA]</scope>
    <source>
        <strain evidence="1 2">GH-76</strain>
    </source>
</reference>
<dbReference type="EMBL" id="JBAHYK010000089">
    <property type="protein sequence ID" value="KAL0578670.1"/>
    <property type="molecule type" value="Genomic_DNA"/>
</dbReference>
<evidence type="ECO:0000313" key="2">
    <source>
        <dbReference type="Proteomes" id="UP001465976"/>
    </source>
</evidence>
<gene>
    <name evidence="1" type="ORF">V5O48_003336</name>
</gene>